<protein>
    <submittedName>
        <fullName evidence="4">Chromosome segregation protein</fullName>
    </submittedName>
</protein>
<dbReference type="Pfam" id="PF13476">
    <property type="entry name" value="AAA_23"/>
    <property type="match status" value="1"/>
</dbReference>
<feature type="transmembrane region" description="Helical" evidence="3">
    <location>
        <begin position="294"/>
        <end position="314"/>
    </location>
</feature>
<dbReference type="AlphaFoldDB" id="A0A173Y6T5"/>
<evidence type="ECO:0000256" key="1">
    <source>
        <dbReference type="SAM" id="Coils"/>
    </source>
</evidence>
<name>A0A173Y6T5_9FIRM</name>
<dbReference type="GO" id="GO:0016887">
    <property type="term" value="F:ATP hydrolysis activity"/>
    <property type="evidence" value="ECO:0007669"/>
    <property type="project" value="InterPro"/>
</dbReference>
<evidence type="ECO:0000313" key="5">
    <source>
        <dbReference type="Proteomes" id="UP000095787"/>
    </source>
</evidence>
<feature type="region of interest" description="Disordered" evidence="2">
    <location>
        <begin position="318"/>
        <end position="346"/>
    </location>
</feature>
<feature type="compositionally biased region" description="Basic and acidic residues" evidence="2">
    <location>
        <begin position="324"/>
        <end position="343"/>
    </location>
</feature>
<dbReference type="PANTHER" id="PTHR41259:SF1">
    <property type="entry name" value="DOUBLE-STRAND BREAK REPAIR RAD50 ATPASE, PUTATIVE-RELATED"/>
    <property type="match status" value="1"/>
</dbReference>
<sequence>MVIRELYVKNFGKLSEKHFYFRDGVQVISGENEFGKTTLHAFVKAMLFGLARGRGRAAAKDDFTKYEPRSGGRYAGVMRFDCGGRHFRLERTFGTGVKNSKSAALICEDDGEELSVEHGDLEMLLGGLTAELFDSTVSVGQLKSRPGEALSDALENYAANYYETGGTELDLSGAVQILREKRKKTDRFIREEADKEERKIQKMLQECEYLEQDMDEIQREYEERKQEWELLEKTIKNQEKEKESDLNKRSDEGTKESRSKYFIAAGLGGLFTGAAGLLWSRFMAEQSAVPSAPFAWIGVFAFVIGVCALAAGGYEAGKKSGKRKKEDARDVPYNNSDKDDERKKKQKQQLEWQIEHLRLEWKEKELRCQNVREQCGDVKESDAGKRLREQREALVMAEEILVRTAKETSDVISHKINARASEIFSEITDGKYRSVNIQKGAGISAWNGMDRISVDRLSEGTLEQIYFSIRMAASEMLLEEPMPVILDDAFAFYDDKRLESVIKWLSRQKKQVIILSCHSREAKLLEHLV</sequence>
<feature type="transmembrane region" description="Helical" evidence="3">
    <location>
        <begin position="261"/>
        <end position="282"/>
    </location>
</feature>
<reference evidence="4 5" key="1">
    <citation type="submission" date="2015-09" db="EMBL/GenBank/DDBJ databases">
        <authorList>
            <consortium name="Pathogen Informatics"/>
        </authorList>
    </citation>
    <scope>NUCLEOTIDE SEQUENCE [LARGE SCALE GENOMIC DNA]</scope>
    <source>
        <strain evidence="4 5">2789STDY5834841</strain>
    </source>
</reference>
<dbReference type="InterPro" id="IPR027417">
    <property type="entry name" value="P-loop_NTPase"/>
</dbReference>
<evidence type="ECO:0000313" key="4">
    <source>
        <dbReference type="EMBL" id="CUN59871.1"/>
    </source>
</evidence>
<dbReference type="Proteomes" id="UP000095787">
    <property type="component" value="Unassembled WGS sequence"/>
</dbReference>
<keyword evidence="3" id="KW-0812">Transmembrane</keyword>
<keyword evidence="1" id="KW-0175">Coiled coil</keyword>
<dbReference type="Gene3D" id="3.40.50.300">
    <property type="entry name" value="P-loop containing nucleotide triphosphate hydrolases"/>
    <property type="match status" value="2"/>
</dbReference>
<dbReference type="PANTHER" id="PTHR41259">
    <property type="entry name" value="DOUBLE-STRAND BREAK REPAIR RAD50 ATPASE, PUTATIVE-RELATED"/>
    <property type="match status" value="1"/>
</dbReference>
<dbReference type="RefSeq" id="WP_009320676.1">
    <property type="nucleotide sequence ID" value="NZ_CAUFLU010000008.1"/>
</dbReference>
<feature type="coiled-coil region" evidence="1">
    <location>
        <begin position="186"/>
        <end position="241"/>
    </location>
</feature>
<evidence type="ECO:0000256" key="2">
    <source>
        <dbReference type="SAM" id="MobiDB-lite"/>
    </source>
</evidence>
<keyword evidence="3" id="KW-1133">Transmembrane helix</keyword>
<dbReference type="EMBL" id="CYZO01000003">
    <property type="protein sequence ID" value="CUN59871.1"/>
    <property type="molecule type" value="Genomic_DNA"/>
</dbReference>
<evidence type="ECO:0000256" key="3">
    <source>
        <dbReference type="SAM" id="Phobius"/>
    </source>
</evidence>
<dbReference type="SUPFAM" id="SSF52540">
    <property type="entry name" value="P-loop containing nucleoside triphosphate hydrolases"/>
    <property type="match status" value="1"/>
</dbReference>
<keyword evidence="3" id="KW-0472">Membrane</keyword>
<gene>
    <name evidence="4" type="ORF">ERS852456_00325</name>
</gene>
<proteinExistence type="predicted"/>
<dbReference type="GO" id="GO:0006302">
    <property type="term" value="P:double-strand break repair"/>
    <property type="evidence" value="ECO:0007669"/>
    <property type="project" value="InterPro"/>
</dbReference>
<dbReference type="InterPro" id="IPR038729">
    <property type="entry name" value="Rad50/SbcC_AAA"/>
</dbReference>
<organism evidence="4 5">
    <name type="scientific">[Ruminococcus] torques</name>
    <dbReference type="NCBI Taxonomy" id="33039"/>
    <lineage>
        <taxon>Bacteria</taxon>
        <taxon>Bacillati</taxon>
        <taxon>Bacillota</taxon>
        <taxon>Clostridia</taxon>
        <taxon>Lachnospirales</taxon>
        <taxon>Lachnospiraceae</taxon>
        <taxon>Mediterraneibacter</taxon>
    </lineage>
</organism>
<accession>A0A173Y6T5</accession>